<dbReference type="InterPro" id="IPR000772">
    <property type="entry name" value="Ricin_B_lectin"/>
</dbReference>
<dbReference type="CDD" id="cd00161">
    <property type="entry name" value="beta-trefoil_Ricin-like"/>
    <property type="match status" value="1"/>
</dbReference>
<evidence type="ECO:0000313" key="6">
    <source>
        <dbReference type="Proteomes" id="UP001597512"/>
    </source>
</evidence>
<dbReference type="SUPFAM" id="SSF50370">
    <property type="entry name" value="Ricin B-like lectins"/>
    <property type="match status" value="1"/>
</dbReference>
<comment type="similarity">
    <text evidence="3">Belongs to the glycosyl hydrolase 5 (cellulase A) family.</text>
</comment>
<evidence type="ECO:0000256" key="1">
    <source>
        <dbReference type="ARBA" id="ARBA00022801"/>
    </source>
</evidence>
<dbReference type="RefSeq" id="WP_381501213.1">
    <property type="nucleotide sequence ID" value="NZ_JBHUOM010000004.1"/>
</dbReference>
<name>A0ABW6ALK9_9BACT</name>
<dbReference type="Proteomes" id="UP001597512">
    <property type="component" value="Unassembled WGS sequence"/>
</dbReference>
<dbReference type="InterPro" id="IPR001547">
    <property type="entry name" value="Glyco_hydro_5"/>
</dbReference>
<sequence>MNPFILYTLCLAGFASCHKPDQAGQNDLAPKEVLSTKAASSRLGVNSIAGANWADARDNFANDSLVLTGLSITDSYATVQSTSDKVVSGFQTLGINTIRLPLNPQTVLSPWWGSYQGAIDKAVSKNMKVIVAVWEASNSKDGRIDDVTKFWNLWQVVVNKYGSNPNVYFEPFNEPHGYSVTDLKSIYLDWLSRYPSVPRGRVVIGGAGYCTDVNSIGSDSQFDGCLLGYHNYAFFNTSITSVNGWDVKFGQDLIYPTRTIITEFGCPMTTGKNYTGSATDGELAYLQSITDVMNNRGIASVYWPGLRMKMDRTYIDSYSLTTFDGNALTVTNTTGLARLKYAWSLNDSPGGPFPSFDTGAYYRFVNRKSGKVLDVSQSSLSNGASIIQWPSNGGNNQQWNITSAGTGTFTLTNRNSAKVLDVTNASLAQGTALIQYQNNNGLNQQWRITDLGGGYYRIVNRESGLALDVNGSSTADGAGIIQWPSQGGTNQQWQLIKL</sequence>
<keyword evidence="1 3" id="KW-0378">Hydrolase</keyword>
<feature type="domain" description="Ricin B lectin" evidence="4">
    <location>
        <begin position="359"/>
        <end position="496"/>
    </location>
</feature>
<dbReference type="InterPro" id="IPR017853">
    <property type="entry name" value="GH"/>
</dbReference>
<protein>
    <submittedName>
        <fullName evidence="5">RICIN domain-containing protein</fullName>
    </submittedName>
</protein>
<evidence type="ECO:0000259" key="4">
    <source>
        <dbReference type="SMART" id="SM00458"/>
    </source>
</evidence>
<dbReference type="Gene3D" id="2.80.10.50">
    <property type="match status" value="3"/>
</dbReference>
<dbReference type="Gene3D" id="3.20.20.80">
    <property type="entry name" value="Glycosidases"/>
    <property type="match status" value="1"/>
</dbReference>
<dbReference type="PROSITE" id="PS50231">
    <property type="entry name" value="RICIN_B_LECTIN"/>
    <property type="match status" value="1"/>
</dbReference>
<accession>A0ABW6ALK9</accession>
<evidence type="ECO:0000313" key="5">
    <source>
        <dbReference type="EMBL" id="MFD2934705.1"/>
    </source>
</evidence>
<dbReference type="Pfam" id="PF14200">
    <property type="entry name" value="RicinB_lectin_2"/>
    <property type="match status" value="2"/>
</dbReference>
<dbReference type="InterPro" id="IPR035992">
    <property type="entry name" value="Ricin_B-like_lectins"/>
</dbReference>
<dbReference type="SUPFAM" id="SSF51445">
    <property type="entry name" value="(Trans)glycosidases"/>
    <property type="match status" value="1"/>
</dbReference>
<dbReference type="Pfam" id="PF00150">
    <property type="entry name" value="Cellulase"/>
    <property type="match status" value="1"/>
</dbReference>
<proteinExistence type="inferred from homology"/>
<evidence type="ECO:0000256" key="2">
    <source>
        <dbReference type="ARBA" id="ARBA00023295"/>
    </source>
</evidence>
<keyword evidence="6" id="KW-1185">Reference proteome</keyword>
<evidence type="ECO:0000256" key="3">
    <source>
        <dbReference type="RuleBase" id="RU361153"/>
    </source>
</evidence>
<reference evidence="6" key="1">
    <citation type="journal article" date="2019" name="Int. J. Syst. Evol. Microbiol.">
        <title>The Global Catalogue of Microorganisms (GCM) 10K type strain sequencing project: providing services to taxonomists for standard genome sequencing and annotation.</title>
        <authorList>
            <consortium name="The Broad Institute Genomics Platform"/>
            <consortium name="The Broad Institute Genome Sequencing Center for Infectious Disease"/>
            <person name="Wu L."/>
            <person name="Ma J."/>
        </authorList>
    </citation>
    <scope>NUCLEOTIDE SEQUENCE [LARGE SCALE GENOMIC DNA]</scope>
    <source>
        <strain evidence="6">KCTC 52490</strain>
    </source>
</reference>
<keyword evidence="2 3" id="KW-0326">Glycosidase</keyword>
<gene>
    <name evidence="5" type="ORF">ACFS25_12995</name>
</gene>
<dbReference type="EMBL" id="JBHUOM010000004">
    <property type="protein sequence ID" value="MFD2934705.1"/>
    <property type="molecule type" value="Genomic_DNA"/>
</dbReference>
<organism evidence="5 6">
    <name type="scientific">Spirosoma flavum</name>
    <dbReference type="NCBI Taxonomy" id="2048557"/>
    <lineage>
        <taxon>Bacteria</taxon>
        <taxon>Pseudomonadati</taxon>
        <taxon>Bacteroidota</taxon>
        <taxon>Cytophagia</taxon>
        <taxon>Cytophagales</taxon>
        <taxon>Cytophagaceae</taxon>
        <taxon>Spirosoma</taxon>
    </lineage>
</organism>
<dbReference type="SMART" id="SM00458">
    <property type="entry name" value="RICIN"/>
    <property type="match status" value="1"/>
</dbReference>
<comment type="caution">
    <text evidence="5">The sequence shown here is derived from an EMBL/GenBank/DDBJ whole genome shotgun (WGS) entry which is preliminary data.</text>
</comment>